<dbReference type="OrthoDB" id="481082at2"/>
<keyword evidence="2" id="KW-0732">Signal</keyword>
<evidence type="ECO:0008006" key="5">
    <source>
        <dbReference type="Google" id="ProtNLM"/>
    </source>
</evidence>
<feature type="chain" id="PRO_5011676121" description="DUF5666 domain-containing protein" evidence="2">
    <location>
        <begin position="21"/>
        <end position="273"/>
    </location>
</feature>
<gene>
    <name evidence="3" type="ORF">SAMN05421753_1258</name>
</gene>
<protein>
    <recommendedName>
        <fullName evidence="5">DUF5666 domain-containing protein</fullName>
    </recommendedName>
</protein>
<feature type="compositionally biased region" description="Basic and acidic residues" evidence="1">
    <location>
        <begin position="239"/>
        <end position="249"/>
    </location>
</feature>
<proteinExistence type="predicted"/>
<evidence type="ECO:0000256" key="2">
    <source>
        <dbReference type="SAM" id="SignalP"/>
    </source>
</evidence>
<dbReference type="RefSeq" id="WP_092056762.1">
    <property type="nucleotide sequence ID" value="NZ_FOQD01000025.1"/>
</dbReference>
<dbReference type="Proteomes" id="UP000199518">
    <property type="component" value="Unassembled WGS sequence"/>
</dbReference>
<dbReference type="AlphaFoldDB" id="A0A1I3SR21"/>
<feature type="signal peptide" evidence="2">
    <location>
        <begin position="1"/>
        <end position="20"/>
    </location>
</feature>
<keyword evidence="4" id="KW-1185">Reference proteome</keyword>
<feature type="region of interest" description="Disordered" evidence="1">
    <location>
        <begin position="219"/>
        <end position="252"/>
    </location>
</feature>
<evidence type="ECO:0000256" key="1">
    <source>
        <dbReference type="SAM" id="MobiDB-lite"/>
    </source>
</evidence>
<sequence>MFLTKKPGAWVLLFSGLAVAWGLSPALQAQPRTEPAARPQMEGEEMLSGKVTELLKNDHDDVDGLLLDNGLQIHFPPHIGRKVVELVGKGDRVEVEGRKETLPRGEVVFEARRIESQGETIMVDRPAPPRGPKGKGRFEKPMNADGVISEMHENHRGDIDGFLLEDETEVKFPPHLSAELQELVQAGDEVRVEGRRHVTPHGDVHLHADRIIAVASGKTLERDEPGAGPGPRPAPPAKPSRDAGIDRDAGPTNAEIMKELRELRKLVERQEKQ</sequence>
<accession>A0A1I3SR21</accession>
<dbReference type="EMBL" id="FOQD01000025">
    <property type="protein sequence ID" value="SFJ59887.1"/>
    <property type="molecule type" value="Genomic_DNA"/>
</dbReference>
<dbReference type="STRING" id="1576369.SAMN05421753_1258"/>
<evidence type="ECO:0000313" key="4">
    <source>
        <dbReference type="Proteomes" id="UP000199518"/>
    </source>
</evidence>
<organism evidence="3 4">
    <name type="scientific">Planctomicrobium piriforme</name>
    <dbReference type="NCBI Taxonomy" id="1576369"/>
    <lineage>
        <taxon>Bacteria</taxon>
        <taxon>Pseudomonadati</taxon>
        <taxon>Planctomycetota</taxon>
        <taxon>Planctomycetia</taxon>
        <taxon>Planctomycetales</taxon>
        <taxon>Planctomycetaceae</taxon>
        <taxon>Planctomicrobium</taxon>
    </lineage>
</organism>
<feature type="compositionally biased region" description="Pro residues" evidence="1">
    <location>
        <begin position="228"/>
        <end position="238"/>
    </location>
</feature>
<name>A0A1I3SR21_9PLAN</name>
<reference evidence="4" key="1">
    <citation type="submission" date="2016-10" db="EMBL/GenBank/DDBJ databases">
        <authorList>
            <person name="Varghese N."/>
            <person name="Submissions S."/>
        </authorList>
    </citation>
    <scope>NUCLEOTIDE SEQUENCE [LARGE SCALE GENOMIC DNA]</scope>
    <source>
        <strain evidence="4">DSM 26348</strain>
    </source>
</reference>
<evidence type="ECO:0000313" key="3">
    <source>
        <dbReference type="EMBL" id="SFJ59887.1"/>
    </source>
</evidence>